<name>A0A9P9DZR8_9HYPO</name>
<keyword evidence="2" id="KW-1185">Reference proteome</keyword>
<proteinExistence type="predicted"/>
<evidence type="ECO:0000313" key="2">
    <source>
        <dbReference type="Proteomes" id="UP000717696"/>
    </source>
</evidence>
<sequence length="185" mass="20532">MGIQLPECVTTEEKQRKLAEEIATRYHTRKIVTSKLVPLQGTASITLEVALEGEDAVIIQFRIVPLDIKTFAAGRRFLRDGAPSIETVEHELLLTEHVSCVLMTKMPCANPNPNPRIKTSSLYPVASRSCRVSSLIQTSTPRTSSSMNPATLRASVSWTELSLNQWKGSSGKRYQRALPRKPLTT</sequence>
<protein>
    <submittedName>
        <fullName evidence="1">Uncharacterized protein</fullName>
    </submittedName>
</protein>
<dbReference type="OrthoDB" id="5598852at2759"/>
<reference evidence="1" key="1">
    <citation type="journal article" date="2021" name="Nat. Commun.">
        <title>Genetic determinants of endophytism in the Arabidopsis root mycobiome.</title>
        <authorList>
            <person name="Mesny F."/>
            <person name="Miyauchi S."/>
            <person name="Thiergart T."/>
            <person name="Pickel B."/>
            <person name="Atanasova L."/>
            <person name="Karlsson M."/>
            <person name="Huettel B."/>
            <person name="Barry K.W."/>
            <person name="Haridas S."/>
            <person name="Chen C."/>
            <person name="Bauer D."/>
            <person name="Andreopoulos W."/>
            <person name="Pangilinan J."/>
            <person name="LaButti K."/>
            <person name="Riley R."/>
            <person name="Lipzen A."/>
            <person name="Clum A."/>
            <person name="Drula E."/>
            <person name="Henrissat B."/>
            <person name="Kohler A."/>
            <person name="Grigoriev I.V."/>
            <person name="Martin F.M."/>
            <person name="Hacquard S."/>
        </authorList>
    </citation>
    <scope>NUCLEOTIDE SEQUENCE</scope>
    <source>
        <strain evidence="1">MPI-CAGE-AT-0021</strain>
    </source>
</reference>
<dbReference type="AlphaFoldDB" id="A0A9P9DZR8"/>
<dbReference type="EMBL" id="JAGMUU010000022">
    <property type="protein sequence ID" value="KAH7128092.1"/>
    <property type="molecule type" value="Genomic_DNA"/>
</dbReference>
<dbReference type="Proteomes" id="UP000717696">
    <property type="component" value="Unassembled WGS sequence"/>
</dbReference>
<gene>
    <name evidence="1" type="ORF">B0J13DRAFT_530767</name>
</gene>
<accession>A0A9P9DZR8</accession>
<comment type="caution">
    <text evidence="1">The sequence shown here is derived from an EMBL/GenBank/DDBJ whole genome shotgun (WGS) entry which is preliminary data.</text>
</comment>
<organism evidence="1 2">
    <name type="scientific">Dactylonectria estremocensis</name>
    <dbReference type="NCBI Taxonomy" id="1079267"/>
    <lineage>
        <taxon>Eukaryota</taxon>
        <taxon>Fungi</taxon>
        <taxon>Dikarya</taxon>
        <taxon>Ascomycota</taxon>
        <taxon>Pezizomycotina</taxon>
        <taxon>Sordariomycetes</taxon>
        <taxon>Hypocreomycetidae</taxon>
        <taxon>Hypocreales</taxon>
        <taxon>Nectriaceae</taxon>
        <taxon>Dactylonectria</taxon>
    </lineage>
</organism>
<evidence type="ECO:0000313" key="1">
    <source>
        <dbReference type="EMBL" id="KAH7128092.1"/>
    </source>
</evidence>